<evidence type="ECO:0000313" key="2">
    <source>
        <dbReference type="EMBL" id="KAL0194765.1"/>
    </source>
</evidence>
<keyword evidence="1" id="KW-1133">Transmembrane helix</keyword>
<feature type="non-terminal residue" evidence="2">
    <location>
        <position position="1"/>
    </location>
</feature>
<name>A0ABD0RB04_CIRMR</name>
<accession>A0ABD0RB04</accession>
<dbReference type="EMBL" id="JAMKFB020000004">
    <property type="protein sequence ID" value="KAL0194765.1"/>
    <property type="molecule type" value="Genomic_DNA"/>
</dbReference>
<protein>
    <submittedName>
        <fullName evidence="2">Uncharacterized protein</fullName>
    </submittedName>
</protein>
<keyword evidence="1" id="KW-0472">Membrane</keyword>
<feature type="transmembrane region" description="Helical" evidence="1">
    <location>
        <begin position="20"/>
        <end position="42"/>
    </location>
</feature>
<sequence>SDTFNLQDCLQNLVRLSKRFHLGLSKYQTMLITASLVLMWWFSTRVKKDSPDTLEDTSQ</sequence>
<dbReference type="AlphaFoldDB" id="A0ABD0RB04"/>
<organism evidence="2 3">
    <name type="scientific">Cirrhinus mrigala</name>
    <name type="common">Mrigala</name>
    <dbReference type="NCBI Taxonomy" id="683832"/>
    <lineage>
        <taxon>Eukaryota</taxon>
        <taxon>Metazoa</taxon>
        <taxon>Chordata</taxon>
        <taxon>Craniata</taxon>
        <taxon>Vertebrata</taxon>
        <taxon>Euteleostomi</taxon>
        <taxon>Actinopterygii</taxon>
        <taxon>Neopterygii</taxon>
        <taxon>Teleostei</taxon>
        <taxon>Ostariophysi</taxon>
        <taxon>Cypriniformes</taxon>
        <taxon>Cyprinidae</taxon>
        <taxon>Labeoninae</taxon>
        <taxon>Labeonini</taxon>
        <taxon>Cirrhinus</taxon>
    </lineage>
</organism>
<comment type="caution">
    <text evidence="2">The sequence shown here is derived from an EMBL/GenBank/DDBJ whole genome shotgun (WGS) entry which is preliminary data.</text>
</comment>
<keyword evidence="3" id="KW-1185">Reference proteome</keyword>
<reference evidence="2 3" key="1">
    <citation type="submission" date="2024-05" db="EMBL/GenBank/DDBJ databases">
        <title>Genome sequencing and assembly of Indian major carp, Cirrhinus mrigala (Hamilton, 1822).</title>
        <authorList>
            <person name="Mohindra V."/>
            <person name="Chowdhury L.M."/>
            <person name="Lal K."/>
            <person name="Jena J.K."/>
        </authorList>
    </citation>
    <scope>NUCLEOTIDE SEQUENCE [LARGE SCALE GENOMIC DNA]</scope>
    <source>
        <strain evidence="2">CM1030</strain>
        <tissue evidence="2">Blood</tissue>
    </source>
</reference>
<evidence type="ECO:0000313" key="3">
    <source>
        <dbReference type="Proteomes" id="UP001529510"/>
    </source>
</evidence>
<feature type="non-terminal residue" evidence="2">
    <location>
        <position position="59"/>
    </location>
</feature>
<evidence type="ECO:0000256" key="1">
    <source>
        <dbReference type="SAM" id="Phobius"/>
    </source>
</evidence>
<gene>
    <name evidence="2" type="ORF">M9458_008337</name>
</gene>
<keyword evidence="1" id="KW-0812">Transmembrane</keyword>
<proteinExistence type="predicted"/>
<dbReference type="Proteomes" id="UP001529510">
    <property type="component" value="Unassembled WGS sequence"/>
</dbReference>